<dbReference type="EMBL" id="UGVC01000001">
    <property type="protein sequence ID" value="SUD90542.1"/>
    <property type="molecule type" value="Genomic_DNA"/>
</dbReference>
<keyword evidence="5" id="KW-1185">Reference proteome</keyword>
<feature type="signal peptide" evidence="2">
    <location>
        <begin position="1"/>
        <end position="20"/>
    </location>
</feature>
<dbReference type="SUPFAM" id="SSF56925">
    <property type="entry name" value="OMPA-like"/>
    <property type="match status" value="1"/>
</dbReference>
<dbReference type="RefSeq" id="WP_028858791.1">
    <property type="nucleotide sequence ID" value="NZ_CAJHAQ010000001.1"/>
</dbReference>
<organism evidence="4 5">
    <name type="scientific">Psychrobacter phenylpyruvicus</name>
    <dbReference type="NCBI Taxonomy" id="29432"/>
    <lineage>
        <taxon>Bacteria</taxon>
        <taxon>Pseudomonadati</taxon>
        <taxon>Pseudomonadota</taxon>
        <taxon>Gammaproteobacteria</taxon>
        <taxon>Moraxellales</taxon>
        <taxon>Moraxellaceae</taxon>
        <taxon>Psychrobacter</taxon>
    </lineage>
</organism>
<feature type="chain" id="PRO_5016871363" description="Outer membrane protein beta-barrel domain-containing protein" evidence="2">
    <location>
        <begin position="21"/>
        <end position="181"/>
    </location>
</feature>
<dbReference type="InterPro" id="IPR027385">
    <property type="entry name" value="Beta-barrel_OMP"/>
</dbReference>
<dbReference type="Proteomes" id="UP000254123">
    <property type="component" value="Unassembled WGS sequence"/>
</dbReference>
<name>A0A379LL86_9GAMM</name>
<feature type="domain" description="Outer membrane protein beta-barrel" evidence="3">
    <location>
        <begin position="10"/>
        <end position="181"/>
    </location>
</feature>
<reference evidence="4 5" key="1">
    <citation type="submission" date="2018-06" db="EMBL/GenBank/DDBJ databases">
        <authorList>
            <consortium name="Pathogen Informatics"/>
            <person name="Doyle S."/>
        </authorList>
    </citation>
    <scope>NUCLEOTIDE SEQUENCE [LARGE SCALE GENOMIC DNA]</scope>
    <source>
        <strain evidence="4 5">NCTC10526</strain>
    </source>
</reference>
<protein>
    <recommendedName>
        <fullName evidence="3">Outer membrane protein beta-barrel domain-containing protein</fullName>
    </recommendedName>
</protein>
<evidence type="ECO:0000256" key="2">
    <source>
        <dbReference type="SAM" id="SignalP"/>
    </source>
</evidence>
<dbReference type="STRING" id="1123034.GCA_000685805_01236"/>
<dbReference type="Pfam" id="PF13505">
    <property type="entry name" value="OMP_b-brl"/>
    <property type="match status" value="1"/>
</dbReference>
<gene>
    <name evidence="4" type="ORF">NCTC10526_00873</name>
</gene>
<evidence type="ECO:0000259" key="3">
    <source>
        <dbReference type="Pfam" id="PF13505"/>
    </source>
</evidence>
<accession>A0A379LL86</accession>
<proteinExistence type="predicted"/>
<evidence type="ECO:0000313" key="5">
    <source>
        <dbReference type="Proteomes" id="UP000254123"/>
    </source>
</evidence>
<dbReference type="AlphaFoldDB" id="A0A379LL86"/>
<evidence type="ECO:0000256" key="1">
    <source>
        <dbReference type="ARBA" id="ARBA00022729"/>
    </source>
</evidence>
<dbReference type="InterPro" id="IPR011250">
    <property type="entry name" value="OMP/PagP_B-barrel"/>
</dbReference>
<dbReference type="Gene3D" id="2.40.160.20">
    <property type="match status" value="1"/>
</dbReference>
<evidence type="ECO:0000313" key="4">
    <source>
        <dbReference type="EMBL" id="SUD90542.1"/>
    </source>
</evidence>
<keyword evidence="1 2" id="KW-0732">Signal</keyword>
<sequence length="181" mass="19996">MKKSIIIAVMTLLASNAAMAQNTDASGFSVGLILGQLDFDLPKSSFAYGVKGAYQFDENFAIEGQYLATDGKEFIANDRRQDFDGQSYGLYGTYKYTLNDSPVYLKPKLGVSRTELDVVKIRDAKLIDTTVFQEKTSDNKTSVAGGLAVGYKMGDKYNLELGYDYLNSDIDAINLGFNYKF</sequence>